<feature type="domain" description="EamA" evidence="6">
    <location>
        <begin position="188"/>
        <end position="319"/>
    </location>
</feature>
<dbReference type="InterPro" id="IPR000620">
    <property type="entry name" value="EamA_dom"/>
</dbReference>
<dbReference type="Pfam" id="PF00892">
    <property type="entry name" value="EamA"/>
    <property type="match status" value="2"/>
</dbReference>
<dbReference type="GO" id="GO:0016020">
    <property type="term" value="C:membrane"/>
    <property type="evidence" value="ECO:0007669"/>
    <property type="project" value="UniProtKB-SubCell"/>
</dbReference>
<proteinExistence type="predicted"/>
<feature type="transmembrane region" description="Helical" evidence="5">
    <location>
        <begin position="63"/>
        <end position="82"/>
    </location>
</feature>
<protein>
    <submittedName>
        <fullName evidence="7">Drug/Metabolite Transporter (DMT) Superfamily</fullName>
    </submittedName>
</protein>
<dbReference type="SUPFAM" id="SSF103481">
    <property type="entry name" value="Multidrug resistance efflux transporter EmrE"/>
    <property type="match status" value="2"/>
</dbReference>
<feature type="transmembrane region" description="Helical" evidence="5">
    <location>
        <begin position="303"/>
        <end position="321"/>
    </location>
</feature>
<feature type="transmembrane region" description="Helical" evidence="5">
    <location>
        <begin position="118"/>
        <end position="140"/>
    </location>
</feature>
<comment type="subcellular location">
    <subcellularLocation>
        <location evidence="1">Membrane</location>
        <topology evidence="1">Multi-pass membrane protein</topology>
    </subcellularLocation>
</comment>
<dbReference type="Proteomes" id="UP000243217">
    <property type="component" value="Unassembled WGS sequence"/>
</dbReference>
<evidence type="ECO:0000256" key="5">
    <source>
        <dbReference type="SAM" id="Phobius"/>
    </source>
</evidence>
<keyword evidence="8" id="KW-1185">Reference proteome</keyword>
<feature type="transmembrane region" description="Helical" evidence="5">
    <location>
        <begin position="217"/>
        <end position="236"/>
    </location>
</feature>
<feature type="transmembrane region" description="Helical" evidence="5">
    <location>
        <begin position="29"/>
        <end position="51"/>
    </location>
</feature>
<evidence type="ECO:0000313" key="8">
    <source>
        <dbReference type="Proteomes" id="UP000243217"/>
    </source>
</evidence>
<evidence type="ECO:0000313" key="7">
    <source>
        <dbReference type="EMBL" id="OQR88389.1"/>
    </source>
</evidence>
<name>A0A1V9YRI2_9STRA</name>
<feature type="transmembrane region" description="Helical" evidence="5">
    <location>
        <begin position="248"/>
        <end position="267"/>
    </location>
</feature>
<evidence type="ECO:0000256" key="3">
    <source>
        <dbReference type="ARBA" id="ARBA00022989"/>
    </source>
</evidence>
<feature type="transmembrane region" description="Helical" evidence="5">
    <location>
        <begin position="187"/>
        <end position="205"/>
    </location>
</feature>
<feature type="domain" description="EamA" evidence="6">
    <location>
        <begin position="32"/>
        <end position="164"/>
    </location>
</feature>
<feature type="transmembrane region" description="Helical" evidence="5">
    <location>
        <begin position="279"/>
        <end position="297"/>
    </location>
</feature>
<sequence length="333" mass="36899">MSTTLTIQQQKELLPLVMPMPPSPKEQPFPLLGLILISFSALTFSLMSSAIKYESYFFSAMETVFWRSLFAWIINLAFVMYYKINLSVEYDDRFNLLVRNTAGFLSMAFSFWTMSQMVLADASVIIFTSPVMTFFLGAIVLGEKIDIVNFICAMFCFGGVVFVSRPTFIFGEDPDEKQKVVGEYADLAVWTGLLSALMSATDYVFVRKLSSMHLLAIVHYFSLSCIAGSAAAMVLWSSDVSFSLTWDLWLSAIGSGVLGFLGQVCLTKGFQLESVGIGSVMRYLDIVFVFIWDALFLHEYISPTSVVGAGIIMTSASVICLRRARASSPPTSP</sequence>
<comment type="caution">
    <text evidence="7">The sequence shown here is derived from an EMBL/GenBank/DDBJ whole genome shotgun (WGS) entry which is preliminary data.</text>
</comment>
<dbReference type="PANTHER" id="PTHR22911">
    <property type="entry name" value="ACYL-MALONYL CONDENSING ENZYME-RELATED"/>
    <property type="match status" value="1"/>
</dbReference>
<keyword evidence="2 5" id="KW-0812">Transmembrane</keyword>
<dbReference type="InterPro" id="IPR037185">
    <property type="entry name" value="EmrE-like"/>
</dbReference>
<keyword evidence="3 5" id="KW-1133">Transmembrane helix</keyword>
<evidence type="ECO:0000259" key="6">
    <source>
        <dbReference type="Pfam" id="PF00892"/>
    </source>
</evidence>
<organism evidence="7 8">
    <name type="scientific">Thraustotheca clavata</name>
    <dbReference type="NCBI Taxonomy" id="74557"/>
    <lineage>
        <taxon>Eukaryota</taxon>
        <taxon>Sar</taxon>
        <taxon>Stramenopiles</taxon>
        <taxon>Oomycota</taxon>
        <taxon>Saprolegniomycetes</taxon>
        <taxon>Saprolegniales</taxon>
        <taxon>Achlyaceae</taxon>
        <taxon>Thraustotheca</taxon>
    </lineage>
</organism>
<dbReference type="OrthoDB" id="306876at2759"/>
<evidence type="ECO:0000256" key="4">
    <source>
        <dbReference type="ARBA" id="ARBA00023136"/>
    </source>
</evidence>
<reference evidence="7 8" key="1">
    <citation type="journal article" date="2014" name="Genome Biol. Evol.">
        <title>The secreted proteins of Achlya hypogyna and Thraustotheca clavata identify the ancestral oomycete secretome and reveal gene acquisitions by horizontal gene transfer.</title>
        <authorList>
            <person name="Misner I."/>
            <person name="Blouin N."/>
            <person name="Leonard G."/>
            <person name="Richards T.A."/>
            <person name="Lane C.E."/>
        </authorList>
    </citation>
    <scope>NUCLEOTIDE SEQUENCE [LARGE SCALE GENOMIC DNA]</scope>
    <source>
        <strain evidence="7 8">ATCC 34112</strain>
    </source>
</reference>
<gene>
    <name evidence="7" type="ORF">THRCLA_10351</name>
</gene>
<feature type="transmembrane region" description="Helical" evidence="5">
    <location>
        <begin position="147"/>
        <end position="167"/>
    </location>
</feature>
<accession>A0A1V9YRI2</accession>
<dbReference type="EMBL" id="JNBS01003276">
    <property type="protein sequence ID" value="OQR88389.1"/>
    <property type="molecule type" value="Genomic_DNA"/>
</dbReference>
<keyword evidence="4 5" id="KW-0472">Membrane</keyword>
<evidence type="ECO:0000256" key="2">
    <source>
        <dbReference type="ARBA" id="ARBA00022692"/>
    </source>
</evidence>
<dbReference type="AlphaFoldDB" id="A0A1V9YRI2"/>
<evidence type="ECO:0000256" key="1">
    <source>
        <dbReference type="ARBA" id="ARBA00004141"/>
    </source>
</evidence>
<dbReference type="PANTHER" id="PTHR22911:SF6">
    <property type="entry name" value="SOLUTE CARRIER FAMILY 35 MEMBER G1"/>
    <property type="match status" value="1"/>
</dbReference>